<gene>
    <name evidence="3" type="ordered locus">MODMU_2392</name>
</gene>
<dbReference type="Pfam" id="PF23189">
    <property type="entry name" value="UPF0261_C"/>
    <property type="match status" value="1"/>
</dbReference>
<dbReference type="eggNOG" id="COG5441">
    <property type="taxonomic scope" value="Bacteria"/>
</dbReference>
<dbReference type="Pfam" id="PF06792">
    <property type="entry name" value="UPF0261"/>
    <property type="match status" value="1"/>
</dbReference>
<dbReference type="Proteomes" id="UP000006461">
    <property type="component" value="Chromosome"/>
</dbReference>
<feature type="domain" description="UPF0261" evidence="1">
    <location>
        <begin position="6"/>
        <end position="185"/>
    </location>
</feature>
<dbReference type="Gene3D" id="3.40.50.12030">
    <property type="entry name" value="Uncharacterised protein family UPF0261, NC domain"/>
    <property type="match status" value="1"/>
</dbReference>
<dbReference type="InterPro" id="IPR056778">
    <property type="entry name" value="UPF0261_C"/>
</dbReference>
<dbReference type="OrthoDB" id="9776369at2"/>
<organism evidence="3 4">
    <name type="scientific">Modestobacter italicus (strain DSM 44449 / CECT 9708 / BC 501)</name>
    <dbReference type="NCBI Taxonomy" id="2732864"/>
    <lineage>
        <taxon>Bacteria</taxon>
        <taxon>Bacillati</taxon>
        <taxon>Actinomycetota</taxon>
        <taxon>Actinomycetes</taxon>
        <taxon>Geodermatophilales</taxon>
        <taxon>Geodermatophilaceae</taxon>
        <taxon>Modestobacter</taxon>
    </lineage>
</organism>
<sequence length="428" mass="45244">MSRKPVVCLAGTLDTKGTEYEYVRDALLAQDVDVLVVDCGVLGEPYFPPDIPAAEVAARAGVQLADFAAGVEGGAGGRNVAITKMSEGLRQVLAELCEQGRIDAVLGLGGTGGTDLLGGALQNLGIGVPKLIVSTMASNNTRPYVGHSDMMMMNAVTDIAGLNRISKQVLSNAAHAAAGLARGYETTKSQAEASKPLIAISMFGVTTPGVMRIREQLEENGFEVVTFHAVGEGAGMEHLIDTGAIDGLIDYTLPEIINHWNKGIFDPGIDRMEAAIRTGIPLVVAPGAAECFNFGARDTIPAEFDTDERNIIIHNPNITSLLATPDEMRRLGAYIADHVNRAPGPKAVALPLGGLDNYFKAGSQWHGVDVSPLLDTLREALDPAVEVVEMDANINDTAFADAVYQLFVKQWEQRKEAGIPVASVTTAG</sequence>
<accession>I4EWQ8</accession>
<dbReference type="PATRIC" id="fig|477641.3.peg.2267"/>
<evidence type="ECO:0000259" key="1">
    <source>
        <dbReference type="Pfam" id="PF06792"/>
    </source>
</evidence>
<dbReference type="PANTHER" id="PTHR31862">
    <property type="entry name" value="UPF0261 DOMAIN PROTEIN (AFU_ORTHOLOGUE AFUA_1G10120)"/>
    <property type="match status" value="1"/>
</dbReference>
<dbReference type="InterPro" id="IPR044122">
    <property type="entry name" value="UPF0261_N"/>
</dbReference>
<dbReference type="CDD" id="cd15488">
    <property type="entry name" value="Tm-1-like"/>
    <property type="match status" value="1"/>
</dbReference>
<dbReference type="NCBIfam" id="NF002674">
    <property type="entry name" value="PRK02399.1-2"/>
    <property type="match status" value="1"/>
</dbReference>
<dbReference type="KEGG" id="mmar:MODMU_2392"/>
<dbReference type="HOGENOM" id="CLU_036813_1_0_11"/>
<evidence type="ECO:0000259" key="2">
    <source>
        <dbReference type="Pfam" id="PF23189"/>
    </source>
</evidence>
<reference evidence="3 4" key="1">
    <citation type="journal article" date="2012" name="J. Bacteriol.">
        <title>Genome Sequence of Radiation-Resistant Modestobacter marinus Strain BC501, a Representative Actinobacterium That Thrives on Calcareous Stone Surfaces.</title>
        <authorList>
            <person name="Normand P."/>
            <person name="Gury J."/>
            <person name="Pujic P."/>
            <person name="Chouaia B."/>
            <person name="Crotti E."/>
            <person name="Brusetti L."/>
            <person name="Daffonchio D."/>
            <person name="Vacherie B."/>
            <person name="Barbe V."/>
            <person name="Medigue C."/>
            <person name="Calteau A."/>
            <person name="Ghodhbane-Gtari F."/>
            <person name="Essoussi I."/>
            <person name="Nouioui I."/>
            <person name="Abbassi-Ghozzi I."/>
            <person name="Gtari M."/>
        </authorList>
    </citation>
    <scope>NUCLEOTIDE SEQUENCE [LARGE SCALE GENOMIC DNA]</scope>
    <source>
        <strain evidence="4">BC 501</strain>
    </source>
</reference>
<dbReference type="OMA" id="MASNNTR"/>
<keyword evidence="4" id="KW-1185">Reference proteome</keyword>
<dbReference type="AlphaFoldDB" id="I4EWQ8"/>
<evidence type="ECO:0000313" key="4">
    <source>
        <dbReference type="Proteomes" id="UP000006461"/>
    </source>
</evidence>
<proteinExistence type="predicted"/>
<dbReference type="PANTHER" id="PTHR31862:SF1">
    <property type="entry name" value="UPF0261 DOMAIN PROTEIN (AFU_ORTHOLOGUE AFUA_1G10120)"/>
    <property type="match status" value="1"/>
</dbReference>
<dbReference type="InterPro" id="IPR008322">
    <property type="entry name" value="UPF0261"/>
</dbReference>
<dbReference type="EMBL" id="FO203431">
    <property type="protein sequence ID" value="CCH87821.1"/>
    <property type="molecule type" value="Genomic_DNA"/>
</dbReference>
<dbReference type="Gene3D" id="3.40.50.12020">
    <property type="entry name" value="Uncharacterised protein family UPF0261, NN domain"/>
    <property type="match status" value="1"/>
</dbReference>
<name>I4EWQ8_MODI5</name>
<dbReference type="PIRSF" id="PIRSF033271">
    <property type="entry name" value="UCP033271"/>
    <property type="match status" value="1"/>
</dbReference>
<dbReference type="InterPro" id="IPR051353">
    <property type="entry name" value="Tobamovirus_resist_UPF0261"/>
</dbReference>
<evidence type="ECO:0000313" key="3">
    <source>
        <dbReference type="EMBL" id="CCH87821.1"/>
    </source>
</evidence>
<feature type="domain" description="UPF0261" evidence="2">
    <location>
        <begin position="195"/>
        <end position="409"/>
    </location>
</feature>
<dbReference type="STRING" id="477641.MODMU_2392"/>
<protein>
    <submittedName>
        <fullName evidence="3">Uncharacterized protein</fullName>
    </submittedName>
</protein>